<sequence>MLKFKYPYLLHNNGLIDIPDHASIVLVLPTYLSEIEYHYQDVLPTHKKLAIPKT</sequence>
<proteinExistence type="predicted"/>
<protein>
    <submittedName>
        <fullName evidence="1">Uncharacterized protein</fullName>
    </submittedName>
</protein>
<organism evidence="1">
    <name type="scientific">Megaviridae environmental sample</name>
    <dbReference type="NCBI Taxonomy" id="1737588"/>
    <lineage>
        <taxon>Viruses</taxon>
        <taxon>Varidnaviria</taxon>
        <taxon>Bamfordvirae</taxon>
        <taxon>Nucleocytoviricota</taxon>
        <taxon>Megaviricetes</taxon>
        <taxon>Imitervirales</taxon>
        <taxon>Mimiviridae</taxon>
        <taxon>environmental samples</taxon>
    </lineage>
</organism>
<name>A0A5J6VIZ3_9VIRU</name>
<reference evidence="1" key="1">
    <citation type="journal article" date="2019" name="Philos. Trans. R. Soc. Lond., B, Biol. Sci.">
        <title>Targeted metagenomic recovery of four divergent viruses reveals shared and distinctive characteristics of giant viruses of marine eukaryotes.</title>
        <authorList>
            <person name="Needham D.M."/>
            <person name="Poirier C."/>
            <person name="Hehenberger E."/>
            <person name="Jimenez V."/>
            <person name="Swalwell J.E."/>
            <person name="Santoro A.E."/>
            <person name="Worden A.Z."/>
        </authorList>
    </citation>
    <scope>NUCLEOTIDE SEQUENCE</scope>
    <source>
        <strain evidence="1">OPacV-662</strain>
    </source>
</reference>
<evidence type="ECO:0000313" key="1">
    <source>
        <dbReference type="EMBL" id="QFG74042.1"/>
    </source>
</evidence>
<dbReference type="EMBL" id="MN448276">
    <property type="protein sequence ID" value="QFG74042.1"/>
    <property type="molecule type" value="Genomic_DNA"/>
</dbReference>
<accession>A0A5J6VIZ3</accession>